<evidence type="ECO:0000256" key="1">
    <source>
        <dbReference type="ARBA" id="ARBA00004604"/>
    </source>
</evidence>
<feature type="repeat" description="WD" evidence="5">
    <location>
        <begin position="108"/>
        <end position="141"/>
    </location>
</feature>
<comment type="subcellular location">
    <subcellularLocation>
        <location evidence="1">Nucleus</location>
        <location evidence="1">Nucleolus</location>
    </subcellularLocation>
</comment>
<dbReference type="SUPFAM" id="SSF50998">
    <property type="entry name" value="Quinoprotein alcohol dehydrogenase-like"/>
    <property type="match status" value="1"/>
</dbReference>
<feature type="region of interest" description="Disordered" evidence="6">
    <location>
        <begin position="887"/>
        <end position="939"/>
    </location>
</feature>
<dbReference type="SUPFAM" id="SSF50978">
    <property type="entry name" value="WD40 repeat-like"/>
    <property type="match status" value="1"/>
</dbReference>
<gene>
    <name evidence="8" type="ORF">PLOB_00029825</name>
</gene>
<dbReference type="InterPro" id="IPR036322">
    <property type="entry name" value="WD40_repeat_dom_sf"/>
</dbReference>
<dbReference type="Pfam" id="PF00400">
    <property type="entry name" value="WD40"/>
    <property type="match status" value="10"/>
</dbReference>
<dbReference type="EMBL" id="CALNXK010000038">
    <property type="protein sequence ID" value="CAH3123156.1"/>
    <property type="molecule type" value="Genomic_DNA"/>
</dbReference>
<dbReference type="InterPro" id="IPR013934">
    <property type="entry name" value="Utp13_C"/>
</dbReference>
<evidence type="ECO:0000256" key="3">
    <source>
        <dbReference type="ARBA" id="ARBA00022737"/>
    </source>
</evidence>
<keyword evidence="2 5" id="KW-0853">WD repeat</keyword>
<proteinExistence type="predicted"/>
<evidence type="ECO:0000256" key="6">
    <source>
        <dbReference type="SAM" id="MobiDB-lite"/>
    </source>
</evidence>
<dbReference type="PRINTS" id="PR00320">
    <property type="entry name" value="GPROTEINBRPT"/>
</dbReference>
<dbReference type="InterPro" id="IPR011047">
    <property type="entry name" value="Quinoprotein_ADH-like_sf"/>
</dbReference>
<feature type="domain" description="U3 small nucleolar RNA-associated protein 13 C-terminal" evidence="7">
    <location>
        <begin position="663"/>
        <end position="797"/>
    </location>
</feature>
<dbReference type="PROSITE" id="PS50082">
    <property type="entry name" value="WD_REPEATS_2"/>
    <property type="match status" value="9"/>
</dbReference>
<organism evidence="8 9">
    <name type="scientific">Porites lobata</name>
    <dbReference type="NCBI Taxonomy" id="104759"/>
    <lineage>
        <taxon>Eukaryota</taxon>
        <taxon>Metazoa</taxon>
        <taxon>Cnidaria</taxon>
        <taxon>Anthozoa</taxon>
        <taxon>Hexacorallia</taxon>
        <taxon>Scleractinia</taxon>
        <taxon>Fungiina</taxon>
        <taxon>Poritidae</taxon>
        <taxon>Porites</taxon>
    </lineage>
</organism>
<keyword evidence="4" id="KW-0539">Nucleus</keyword>
<dbReference type="Proteomes" id="UP001159405">
    <property type="component" value="Unassembled WGS sequence"/>
</dbReference>
<dbReference type="InterPro" id="IPR019775">
    <property type="entry name" value="WD40_repeat_CS"/>
</dbReference>
<protein>
    <recommendedName>
        <fullName evidence="7">U3 small nucleolar RNA-associated protein 13 C-terminal domain-containing protein</fullName>
    </recommendedName>
</protein>
<feature type="repeat" description="WD" evidence="5">
    <location>
        <begin position="387"/>
        <end position="420"/>
    </location>
</feature>
<feature type="repeat" description="WD" evidence="5">
    <location>
        <begin position="526"/>
        <end position="567"/>
    </location>
</feature>
<reference evidence="8 9" key="1">
    <citation type="submission" date="2022-05" db="EMBL/GenBank/DDBJ databases">
        <authorList>
            <consortium name="Genoscope - CEA"/>
            <person name="William W."/>
        </authorList>
    </citation>
    <scope>NUCLEOTIDE SEQUENCE [LARGE SCALE GENOMIC DNA]</scope>
</reference>
<name>A0ABN8NWE5_9CNID</name>
<dbReference type="InterPro" id="IPR001680">
    <property type="entry name" value="WD40_rpt"/>
</dbReference>
<evidence type="ECO:0000256" key="2">
    <source>
        <dbReference type="ARBA" id="ARBA00022574"/>
    </source>
</evidence>
<accession>A0ABN8NWE5</accession>
<feature type="repeat" description="WD" evidence="5">
    <location>
        <begin position="568"/>
        <end position="609"/>
    </location>
</feature>
<dbReference type="PROSITE" id="PS50294">
    <property type="entry name" value="WD_REPEATS_REGION"/>
    <property type="match status" value="8"/>
</dbReference>
<feature type="compositionally biased region" description="Basic residues" evidence="6">
    <location>
        <begin position="928"/>
        <end position="939"/>
    </location>
</feature>
<dbReference type="SMART" id="SM00320">
    <property type="entry name" value="WD40"/>
    <property type="match status" value="12"/>
</dbReference>
<dbReference type="PROSITE" id="PS00678">
    <property type="entry name" value="WD_REPEATS_1"/>
    <property type="match status" value="4"/>
</dbReference>
<feature type="region of interest" description="Disordered" evidence="6">
    <location>
        <begin position="810"/>
        <end position="873"/>
    </location>
</feature>
<feature type="repeat" description="WD" evidence="5">
    <location>
        <begin position="610"/>
        <end position="642"/>
    </location>
</feature>
<evidence type="ECO:0000256" key="4">
    <source>
        <dbReference type="ARBA" id="ARBA00023242"/>
    </source>
</evidence>
<feature type="repeat" description="WD" evidence="5">
    <location>
        <begin position="432"/>
        <end position="466"/>
    </location>
</feature>
<feature type="compositionally biased region" description="Polar residues" evidence="6">
    <location>
        <begin position="810"/>
        <end position="822"/>
    </location>
</feature>
<dbReference type="Gene3D" id="2.130.10.10">
    <property type="entry name" value="YVTN repeat-like/Quinoprotein amine dehydrogenase"/>
    <property type="match status" value="5"/>
</dbReference>
<evidence type="ECO:0000259" key="7">
    <source>
        <dbReference type="Pfam" id="PF08625"/>
    </source>
</evidence>
<evidence type="ECO:0000313" key="9">
    <source>
        <dbReference type="Proteomes" id="UP001159405"/>
    </source>
</evidence>
<feature type="compositionally biased region" description="Basic residues" evidence="6">
    <location>
        <begin position="907"/>
        <end position="920"/>
    </location>
</feature>
<comment type="caution">
    <text evidence="8">The sequence shown here is derived from an EMBL/GenBank/DDBJ whole genome shotgun (WGS) entry which is preliminary data.</text>
</comment>
<dbReference type="InterPro" id="IPR020472">
    <property type="entry name" value="WD40_PAC1"/>
</dbReference>
<dbReference type="PANTHER" id="PTHR19854:SF15">
    <property type="entry name" value="TRANSDUCIN BETA-LIKE PROTEIN 3"/>
    <property type="match status" value="1"/>
</dbReference>
<feature type="repeat" description="WD" evidence="5">
    <location>
        <begin position="150"/>
        <end position="193"/>
    </location>
</feature>
<sequence>MTDIKKPRPDTLLKTNFEVSSKIDAFYTGGKVQFSSEEDHLLCTCNDKIQVIHVKSGKVVQTLQEEGDVVSCFALSPDDKFCVTASKSLLLRQWDWMNGTQIRTWKARNIHRAPIASMTFDSTSTLLATGSSDSTVKVWDIIKQYYTHNFKGSSGVVSLVCFHPNAQLLHLFSASDDCKIRIWDLKTSRCLAVLESHYSVVTSLAFSHCGQYVVSSSRDNVLNMWNLSNKKLLRTVPAFEGVESVVMLPIGIDCLGCNDKSIEYFITAGSKGQLRVWKFSDGKCVFSKTILQAKNNKNKESSKDESGQQIVHATLCHTLGMIAVVTFDHNIVLHELASLTRTKQFVGYNDEILDLCFVGADENHLAVATNSSQLRIYDLTTMNCQLLEGHTDTILSLEVNSNGDRLITGSKDNTIRIWKMTCETEFKCVAVGVGHTHAVTTVAWSRLSSSFVASGSQDNTIKIWNVPSVVDNDVPVKMTVRFTEKAHDRDINSITVSPNDKLLATGSQDKTARIWVIASGSSLGTLRGHKRGVWCVKFSPVDQCLATSSADSTIKIWALSDLTCVKTFEGHTSSVLRICFITRGMQLISSGSEGLLKLWTIKTNECLKTFDQHLDKVWSVAVNKSQDQIVSGGADSVINVWKDVSETEKEEAQAALEENVLKQQELSNLIGGKKYLEAIALAITLNQPFRVLNIIKDVLLVQNGLEELTKAVTSLREDQLDVILRFLVEWNTNSKNCHVAQTVLSIILKNKTPYELMNRSNMKETVEALIPYSEKHFQRMNRLLQQMEFIEYTWQSMKLSAPLTSLPQSIGEPSQVVSTSSGAEDCRLPRITDNSPEDHQASENIDLPSSPVEVNYTNGRHTQETSEEEEEMNREHMADIEGETEIHVMKKRRKTKKLHEEVPQERKKAKHKIQQKKTKKMRTETKKEQHKKKRKTKTA</sequence>
<feature type="compositionally biased region" description="Basic and acidic residues" evidence="6">
    <location>
        <begin position="824"/>
        <end position="841"/>
    </location>
</feature>
<feature type="repeat" description="WD" evidence="5">
    <location>
        <begin position="194"/>
        <end position="235"/>
    </location>
</feature>
<dbReference type="Pfam" id="PF08625">
    <property type="entry name" value="Utp13"/>
    <property type="match status" value="1"/>
</dbReference>
<dbReference type="PANTHER" id="PTHR19854">
    <property type="entry name" value="TRANSDUCIN BETA-LIKE 3"/>
    <property type="match status" value="1"/>
</dbReference>
<keyword evidence="9" id="KW-1185">Reference proteome</keyword>
<dbReference type="CDD" id="cd00200">
    <property type="entry name" value="WD40"/>
    <property type="match status" value="2"/>
</dbReference>
<dbReference type="InterPro" id="IPR015943">
    <property type="entry name" value="WD40/YVTN_repeat-like_dom_sf"/>
</dbReference>
<evidence type="ECO:0000313" key="8">
    <source>
        <dbReference type="EMBL" id="CAH3123156.1"/>
    </source>
</evidence>
<evidence type="ECO:0000256" key="5">
    <source>
        <dbReference type="PROSITE-ProRule" id="PRU00221"/>
    </source>
</evidence>
<keyword evidence="3" id="KW-0677">Repeat</keyword>
<feature type="repeat" description="WD" evidence="5">
    <location>
        <begin position="484"/>
        <end position="525"/>
    </location>
</feature>